<gene>
    <name evidence="3" type="ORF">Theth_0763</name>
</gene>
<feature type="transmembrane region" description="Helical" evidence="1">
    <location>
        <begin position="134"/>
        <end position="155"/>
    </location>
</feature>
<organism evidence="3 4">
    <name type="scientific">Pseudothermotoga thermarum DSM 5069</name>
    <dbReference type="NCBI Taxonomy" id="688269"/>
    <lineage>
        <taxon>Bacteria</taxon>
        <taxon>Thermotogati</taxon>
        <taxon>Thermotogota</taxon>
        <taxon>Thermotogae</taxon>
        <taxon>Thermotogales</taxon>
        <taxon>Thermotogaceae</taxon>
        <taxon>Pseudothermotoga</taxon>
    </lineage>
</organism>
<dbReference type="STRING" id="688269.Theth_0763"/>
<evidence type="ECO:0000313" key="4">
    <source>
        <dbReference type="Proteomes" id="UP000006804"/>
    </source>
</evidence>
<accession>F7YY38</accession>
<dbReference type="HOGENOM" id="CLU_071528_0_0_0"/>
<evidence type="ECO:0000259" key="2">
    <source>
        <dbReference type="Pfam" id="PF02129"/>
    </source>
</evidence>
<keyword evidence="1" id="KW-0812">Transmembrane</keyword>
<dbReference type="InterPro" id="IPR029058">
    <property type="entry name" value="AB_hydrolase_fold"/>
</dbReference>
<dbReference type="GO" id="GO:0016787">
    <property type="term" value="F:hydrolase activity"/>
    <property type="evidence" value="ECO:0007669"/>
    <property type="project" value="InterPro"/>
</dbReference>
<proteinExistence type="predicted"/>
<evidence type="ECO:0000256" key="1">
    <source>
        <dbReference type="SAM" id="Phobius"/>
    </source>
</evidence>
<dbReference type="OrthoDB" id="43290at2"/>
<name>F7YY38_9THEM</name>
<keyword evidence="1" id="KW-0472">Membrane</keyword>
<dbReference type="eggNOG" id="COG1073">
    <property type="taxonomic scope" value="Bacteria"/>
</dbReference>
<feature type="domain" description="Xaa-Pro dipeptidyl-peptidase-like" evidence="2">
    <location>
        <begin position="115"/>
        <end position="281"/>
    </location>
</feature>
<keyword evidence="1" id="KW-1133">Transmembrane helix</keyword>
<dbReference type="Gene3D" id="3.40.50.1820">
    <property type="entry name" value="alpha/beta hydrolase"/>
    <property type="match status" value="1"/>
</dbReference>
<dbReference type="KEGG" id="tta:Theth_0763"/>
<sequence>MIYYDKNKPFNEIIEKFEEYDLISFDTVYEPDIPESKRVYVYNFKPLNPWFNLIFIHGIRNGNIPYLMWFAKYFKNFGIQTYYLILPYHAQRAKPNWLGGEPFFSTSPAFCCERFHQAVKDVRRTIDYIETKSALPVAIMGFSFGGMIATMALALDKRIKAGILAFTGGDWYWINWFSPYTKSLRNDYKRQGNEIGCRNAKTCFENRKNAMQNVDKLTHIEEIFSLTPQCFHYDPISYAKFVEQPVLFFEALFDRIIVHKASEQLFKKLQKAKKIFVPSGHKSTYLFRKIIAKKVVDFLSEMR</sequence>
<dbReference type="SUPFAM" id="SSF53474">
    <property type="entry name" value="alpha/beta-Hydrolases"/>
    <property type="match status" value="1"/>
</dbReference>
<dbReference type="Pfam" id="PF02129">
    <property type="entry name" value="Peptidase_S15"/>
    <property type="match status" value="1"/>
</dbReference>
<dbReference type="EMBL" id="CP002351">
    <property type="protein sequence ID" value="AEH50848.1"/>
    <property type="molecule type" value="Genomic_DNA"/>
</dbReference>
<dbReference type="AlphaFoldDB" id="F7YY38"/>
<evidence type="ECO:0000313" key="3">
    <source>
        <dbReference type="EMBL" id="AEH50848.1"/>
    </source>
</evidence>
<dbReference type="RefSeq" id="WP_013932070.1">
    <property type="nucleotide sequence ID" value="NC_015707.1"/>
</dbReference>
<dbReference type="InterPro" id="IPR000383">
    <property type="entry name" value="Xaa-Pro-like_dom"/>
</dbReference>
<reference evidence="3 4" key="1">
    <citation type="submission" date="2010-11" db="EMBL/GenBank/DDBJ databases">
        <title>The complete genome of Thermotoga thermarum DSM 5069.</title>
        <authorList>
            <consortium name="US DOE Joint Genome Institute (JGI-PGF)"/>
            <person name="Lucas S."/>
            <person name="Copeland A."/>
            <person name="Lapidus A."/>
            <person name="Bruce D."/>
            <person name="Goodwin L."/>
            <person name="Pitluck S."/>
            <person name="Kyrpides N."/>
            <person name="Mavromatis K."/>
            <person name="Ivanova N."/>
            <person name="Zeytun A."/>
            <person name="Brettin T."/>
            <person name="Detter J.C."/>
            <person name="Tapia R."/>
            <person name="Han C."/>
            <person name="Land M."/>
            <person name="Hauser L."/>
            <person name="Markowitz V."/>
            <person name="Cheng J.-F."/>
            <person name="Hugenholtz P."/>
            <person name="Woyke T."/>
            <person name="Wu D."/>
            <person name="Spring S."/>
            <person name="Schroeder M."/>
            <person name="Brambilla E."/>
            <person name="Klenk H.-P."/>
            <person name="Eisen J.A."/>
        </authorList>
    </citation>
    <scope>NUCLEOTIDE SEQUENCE [LARGE SCALE GENOMIC DNA]</scope>
    <source>
        <strain evidence="3 4">DSM 5069</strain>
    </source>
</reference>
<dbReference type="PATRIC" id="fig|688269.3.peg.787"/>
<dbReference type="Proteomes" id="UP000006804">
    <property type="component" value="Chromosome"/>
</dbReference>
<keyword evidence="4" id="KW-1185">Reference proteome</keyword>
<protein>
    <recommendedName>
        <fullName evidence="2">Xaa-Pro dipeptidyl-peptidase-like domain-containing protein</fullName>
    </recommendedName>
</protein>